<protein>
    <submittedName>
        <fullName evidence="10">Lycopene cyclase domain-containing protein</fullName>
    </submittedName>
</protein>
<reference evidence="10 11" key="1">
    <citation type="submission" date="2019-03" db="EMBL/GenBank/DDBJ databases">
        <title>Genomics of glacier-inhabiting Cryobacterium strains.</title>
        <authorList>
            <person name="Liu Q."/>
            <person name="Xin Y.-H."/>
        </authorList>
    </citation>
    <scope>NUCLEOTIDE SEQUENCE [LARGE SCALE GENOMIC DNA]</scope>
    <source>
        <strain evidence="10 11">Hh14</strain>
    </source>
</reference>
<feature type="transmembrane region" description="Helical" evidence="8">
    <location>
        <begin position="87"/>
        <end position="104"/>
    </location>
</feature>
<dbReference type="AlphaFoldDB" id="A0A4R9A2U0"/>
<proteinExistence type="predicted"/>
<evidence type="ECO:0000313" key="10">
    <source>
        <dbReference type="EMBL" id="TFD51215.1"/>
    </source>
</evidence>
<dbReference type="InterPro" id="IPR017825">
    <property type="entry name" value="Lycopene_cyclase_dom"/>
</dbReference>
<dbReference type="GO" id="GO:0045436">
    <property type="term" value="F:lycopene beta cyclase activity"/>
    <property type="evidence" value="ECO:0007669"/>
    <property type="project" value="UniProtKB-ARBA"/>
</dbReference>
<evidence type="ECO:0000256" key="7">
    <source>
        <dbReference type="ARBA" id="ARBA00023235"/>
    </source>
</evidence>
<evidence type="ECO:0000256" key="1">
    <source>
        <dbReference type="ARBA" id="ARBA00004141"/>
    </source>
</evidence>
<keyword evidence="6 8" id="KW-0472">Membrane</keyword>
<evidence type="ECO:0000313" key="11">
    <source>
        <dbReference type="Proteomes" id="UP000297447"/>
    </source>
</evidence>
<sequence length="117" mass="11970">MTYLALNAVFLLLAGIVAALAVVRRRRGRSAASRGLGRGAASVGVALLIVLLLTAVFDTVMIAAGLFTYDPALISGLTIGLAPIEDFAYPIAAALLLPALWSLLGGPAPARTAEVAR</sequence>
<gene>
    <name evidence="10" type="ORF">E3T55_07885</name>
</gene>
<dbReference type="RefSeq" id="WP_134519030.1">
    <property type="nucleotide sequence ID" value="NZ_SOHE01000037.1"/>
</dbReference>
<dbReference type="GO" id="GO:0016020">
    <property type="term" value="C:membrane"/>
    <property type="evidence" value="ECO:0007669"/>
    <property type="project" value="UniProtKB-SubCell"/>
</dbReference>
<keyword evidence="7" id="KW-0413">Isomerase</keyword>
<feature type="transmembrane region" description="Helical" evidence="8">
    <location>
        <begin position="43"/>
        <end position="67"/>
    </location>
</feature>
<comment type="caution">
    <text evidence="10">The sequence shown here is derived from an EMBL/GenBank/DDBJ whole genome shotgun (WGS) entry which is preliminary data.</text>
</comment>
<accession>A0A4R9A2U0</accession>
<dbReference type="GO" id="GO:0016872">
    <property type="term" value="F:intramolecular lyase activity"/>
    <property type="evidence" value="ECO:0007669"/>
    <property type="project" value="InterPro"/>
</dbReference>
<dbReference type="OrthoDB" id="4411839at2"/>
<dbReference type="GO" id="GO:0016117">
    <property type="term" value="P:carotenoid biosynthetic process"/>
    <property type="evidence" value="ECO:0007669"/>
    <property type="project" value="UniProtKB-KW"/>
</dbReference>
<dbReference type="EMBL" id="SOHE01000037">
    <property type="protein sequence ID" value="TFD51215.1"/>
    <property type="molecule type" value="Genomic_DNA"/>
</dbReference>
<evidence type="ECO:0000256" key="2">
    <source>
        <dbReference type="ARBA" id="ARBA00004829"/>
    </source>
</evidence>
<evidence type="ECO:0000256" key="3">
    <source>
        <dbReference type="ARBA" id="ARBA00022692"/>
    </source>
</evidence>
<evidence type="ECO:0000256" key="6">
    <source>
        <dbReference type="ARBA" id="ARBA00023136"/>
    </source>
</evidence>
<dbReference type="NCBIfam" id="TIGR03462">
    <property type="entry name" value="CarR_dom_SF"/>
    <property type="match status" value="1"/>
</dbReference>
<comment type="subcellular location">
    <subcellularLocation>
        <location evidence="1">Membrane</location>
        <topology evidence="1">Multi-pass membrane protein</topology>
    </subcellularLocation>
</comment>
<keyword evidence="3 8" id="KW-0812">Transmembrane</keyword>
<dbReference type="Pfam" id="PF18916">
    <property type="entry name" value="Lycopene_cyc"/>
    <property type="match status" value="1"/>
</dbReference>
<feature type="transmembrane region" description="Helical" evidence="8">
    <location>
        <begin position="6"/>
        <end position="23"/>
    </location>
</feature>
<evidence type="ECO:0000256" key="8">
    <source>
        <dbReference type="SAM" id="Phobius"/>
    </source>
</evidence>
<organism evidence="10 11">
    <name type="scientific">Cryobacterium frigoriphilum</name>
    <dbReference type="NCBI Taxonomy" id="1259150"/>
    <lineage>
        <taxon>Bacteria</taxon>
        <taxon>Bacillati</taxon>
        <taxon>Actinomycetota</taxon>
        <taxon>Actinomycetes</taxon>
        <taxon>Micrococcales</taxon>
        <taxon>Microbacteriaceae</taxon>
        <taxon>Cryobacterium</taxon>
    </lineage>
</organism>
<evidence type="ECO:0000259" key="9">
    <source>
        <dbReference type="Pfam" id="PF18916"/>
    </source>
</evidence>
<dbReference type="Proteomes" id="UP000297447">
    <property type="component" value="Unassembled WGS sequence"/>
</dbReference>
<comment type="pathway">
    <text evidence="2">Carotenoid biosynthesis.</text>
</comment>
<evidence type="ECO:0000256" key="4">
    <source>
        <dbReference type="ARBA" id="ARBA00022746"/>
    </source>
</evidence>
<keyword evidence="11" id="KW-1185">Reference proteome</keyword>
<keyword evidence="4" id="KW-0125">Carotenoid biosynthesis</keyword>
<feature type="domain" description="Lycopene cyclase" evidence="9">
    <location>
        <begin position="32"/>
        <end position="100"/>
    </location>
</feature>
<name>A0A4R9A2U0_9MICO</name>
<evidence type="ECO:0000256" key="5">
    <source>
        <dbReference type="ARBA" id="ARBA00022989"/>
    </source>
</evidence>
<keyword evidence="5 8" id="KW-1133">Transmembrane helix</keyword>